<dbReference type="RefSeq" id="WP_078199235.1">
    <property type="nucleotide sequence ID" value="NZ_CP017758.1"/>
</dbReference>
<dbReference type="InterPro" id="IPR036663">
    <property type="entry name" value="Fumarylacetoacetase_C_sf"/>
</dbReference>
<dbReference type="Pfam" id="PF01557">
    <property type="entry name" value="FAA_hydrolase"/>
    <property type="match status" value="1"/>
</dbReference>
<sequence>MHLIAYRPANAGVEPEADIGVLADGLIAPLTSLGSFYKDTDGWLTQARTLRKGSLPLADVTLAVPVPPSAKIICVAINYVEHGKEGGLPTPPFPNLFARWASTLVTSGTPVPVPSTEPDGIDWEVELAAIIGKPLLEANPEQALDGVLGYTVFNDLSGRASQLQSMTLSTGQWALGKNLDGSGPVGSIIATADSIDPANTRLTTRVDGEIMQDGTTADMVFSVGQIIEFITRTISLQPGDLIATGTPSGVGFGRNPRIYAKPGSVIEVAVQGIVAVTNPIVARG</sequence>
<evidence type="ECO:0000313" key="3">
    <source>
        <dbReference type="EMBL" id="AQV96817.1"/>
    </source>
</evidence>
<dbReference type="Gene3D" id="3.90.850.10">
    <property type="entry name" value="Fumarylacetoacetase-like, C-terminal domain"/>
    <property type="match status" value="1"/>
</dbReference>
<dbReference type="SUPFAM" id="SSF56529">
    <property type="entry name" value="FAH"/>
    <property type="match status" value="1"/>
</dbReference>
<protein>
    <submittedName>
        <fullName evidence="3">FAA hydrolase family protein</fullName>
    </submittedName>
</protein>
<dbReference type="Proteomes" id="UP000189627">
    <property type="component" value="Chromosome 2"/>
</dbReference>
<dbReference type="EMBL" id="CP017758">
    <property type="protein sequence ID" value="AQV96817.1"/>
    <property type="molecule type" value="Genomic_DNA"/>
</dbReference>
<dbReference type="AlphaFoldDB" id="A0A1U9UWN4"/>
<name>A0A1U9UWN4_CUPNE</name>
<proteinExistence type="predicted"/>
<dbReference type="KEGG" id="cuh:BJN34_23435"/>
<dbReference type="PANTHER" id="PTHR11820">
    <property type="entry name" value="ACYLPYRUVASE"/>
    <property type="match status" value="1"/>
</dbReference>
<dbReference type="PANTHER" id="PTHR11820:SF112">
    <property type="entry name" value="FUMARYLACETOACETATE HYDROLASE FAMILY PROTEIN (AFU_ORTHOLOGUE AFUA_1G02370)-RELATED"/>
    <property type="match status" value="1"/>
</dbReference>
<keyword evidence="1" id="KW-0479">Metal-binding</keyword>
<dbReference type="InterPro" id="IPR011234">
    <property type="entry name" value="Fumarylacetoacetase-like_C"/>
</dbReference>
<evidence type="ECO:0000259" key="2">
    <source>
        <dbReference type="Pfam" id="PF01557"/>
    </source>
</evidence>
<keyword evidence="3" id="KW-0378">Hydrolase</keyword>
<evidence type="ECO:0000256" key="1">
    <source>
        <dbReference type="ARBA" id="ARBA00022723"/>
    </source>
</evidence>
<reference evidence="4" key="1">
    <citation type="submission" date="2017-02" db="EMBL/GenBank/DDBJ databases">
        <title>Complete genome sequence of Cupriavidus necator strain NH9, a 3-chlorobenzoate degrader.</title>
        <authorList>
            <person name="Moriuchi R."/>
            <person name="Dohra H."/>
            <person name="Ogawa N."/>
        </authorList>
    </citation>
    <scope>NUCLEOTIDE SEQUENCE [LARGE SCALE GENOMIC DNA]</scope>
    <source>
        <strain evidence="4">NH9</strain>
    </source>
</reference>
<gene>
    <name evidence="3" type="ORF">BJN34_23435</name>
</gene>
<organism evidence="3 4">
    <name type="scientific">Cupriavidus necator</name>
    <name type="common">Alcaligenes eutrophus</name>
    <name type="synonym">Ralstonia eutropha</name>
    <dbReference type="NCBI Taxonomy" id="106590"/>
    <lineage>
        <taxon>Bacteria</taxon>
        <taxon>Pseudomonadati</taxon>
        <taxon>Pseudomonadota</taxon>
        <taxon>Betaproteobacteria</taxon>
        <taxon>Burkholderiales</taxon>
        <taxon>Burkholderiaceae</taxon>
        <taxon>Cupriavidus</taxon>
    </lineage>
</organism>
<dbReference type="OrthoDB" id="9805307at2"/>
<dbReference type="GO" id="GO:0046872">
    <property type="term" value="F:metal ion binding"/>
    <property type="evidence" value="ECO:0007669"/>
    <property type="project" value="UniProtKB-KW"/>
</dbReference>
<accession>A0A1U9UWN4</accession>
<dbReference type="GO" id="GO:0016787">
    <property type="term" value="F:hydrolase activity"/>
    <property type="evidence" value="ECO:0007669"/>
    <property type="project" value="UniProtKB-KW"/>
</dbReference>
<feature type="domain" description="Fumarylacetoacetase-like C-terminal" evidence="2">
    <location>
        <begin position="71"/>
        <end position="281"/>
    </location>
</feature>
<evidence type="ECO:0000313" key="4">
    <source>
        <dbReference type="Proteomes" id="UP000189627"/>
    </source>
</evidence>